<protein>
    <submittedName>
        <fullName evidence="2">Uncharacterized protein</fullName>
    </submittedName>
</protein>
<evidence type="ECO:0000313" key="3">
    <source>
        <dbReference type="Proteomes" id="UP000363590"/>
    </source>
</evidence>
<keyword evidence="1" id="KW-0812">Transmembrane</keyword>
<dbReference type="Proteomes" id="UP000363590">
    <property type="component" value="Chromosome"/>
</dbReference>
<reference evidence="2 3" key="1">
    <citation type="submission" date="2019-10" db="EMBL/GenBank/DDBJ databases">
        <authorList>
            <person name="Wang R."/>
        </authorList>
    </citation>
    <scope>NUCLEOTIDE SEQUENCE [LARGE SCALE GENOMIC DNA]</scope>
    <source>
        <strain evidence="2 3">ATCC 19377</strain>
    </source>
</reference>
<name>A0A5P9XRN8_ACITH</name>
<proteinExistence type="predicted"/>
<feature type="transmembrane region" description="Helical" evidence="1">
    <location>
        <begin position="24"/>
        <end position="41"/>
    </location>
</feature>
<accession>A0A5P9XRN8</accession>
<evidence type="ECO:0000313" key="2">
    <source>
        <dbReference type="EMBL" id="QFX96299.1"/>
    </source>
</evidence>
<evidence type="ECO:0000256" key="1">
    <source>
        <dbReference type="SAM" id="Phobius"/>
    </source>
</evidence>
<dbReference type="Gene3D" id="3.40.630.30">
    <property type="match status" value="1"/>
</dbReference>
<keyword evidence="1" id="KW-1133">Transmembrane helix</keyword>
<gene>
    <name evidence="2" type="ORF">GCD22_02051</name>
</gene>
<organism evidence="2 3">
    <name type="scientific">Acidithiobacillus thiooxidans ATCC 19377</name>
    <dbReference type="NCBI Taxonomy" id="637390"/>
    <lineage>
        <taxon>Bacteria</taxon>
        <taxon>Pseudomonadati</taxon>
        <taxon>Pseudomonadota</taxon>
        <taxon>Acidithiobacillia</taxon>
        <taxon>Acidithiobacillales</taxon>
        <taxon>Acidithiobacillaceae</taxon>
        <taxon>Acidithiobacillus</taxon>
    </lineage>
</organism>
<dbReference type="EMBL" id="CP045571">
    <property type="protein sequence ID" value="QFX96299.1"/>
    <property type="molecule type" value="Genomic_DNA"/>
</dbReference>
<dbReference type="AlphaFoldDB" id="A0A5P9XRN8"/>
<sequence>MASDAEEIESYHSAGYVDIGETSIFGYFAFTSAFVLSTDLAPELARRYPRQIPVTRLGRLAVHSNRQG</sequence>
<dbReference type="KEGG" id="atx:GCD22_02051"/>
<keyword evidence="1" id="KW-0472">Membrane</keyword>